<dbReference type="Gene3D" id="1.10.10.10">
    <property type="entry name" value="Winged helix-like DNA-binding domain superfamily/Winged helix DNA-binding domain"/>
    <property type="match status" value="1"/>
</dbReference>
<dbReference type="GO" id="GO:0006355">
    <property type="term" value="P:regulation of DNA-templated transcription"/>
    <property type="evidence" value="ECO:0007669"/>
    <property type="project" value="InterPro"/>
</dbReference>
<proteinExistence type="predicted"/>
<dbReference type="InterPro" id="IPR039420">
    <property type="entry name" value="WalR-like"/>
</dbReference>
<evidence type="ECO:0000256" key="7">
    <source>
        <dbReference type="PROSITE-ProRule" id="PRU01091"/>
    </source>
</evidence>
<organism evidence="11 12">
    <name type="scientific">Marinibactrum halimedae</name>
    <dbReference type="NCBI Taxonomy" id="1444977"/>
    <lineage>
        <taxon>Bacteria</taxon>
        <taxon>Pseudomonadati</taxon>
        <taxon>Pseudomonadota</taxon>
        <taxon>Gammaproteobacteria</taxon>
        <taxon>Cellvibrionales</taxon>
        <taxon>Cellvibrionaceae</taxon>
        <taxon>Marinibactrum</taxon>
    </lineage>
</organism>
<dbReference type="EMBL" id="BSPD01000086">
    <property type="protein sequence ID" value="GLS27682.1"/>
    <property type="molecule type" value="Genomic_DNA"/>
</dbReference>
<evidence type="ECO:0000313" key="12">
    <source>
        <dbReference type="Proteomes" id="UP001156870"/>
    </source>
</evidence>
<evidence type="ECO:0000259" key="9">
    <source>
        <dbReference type="PROSITE" id="PS50110"/>
    </source>
</evidence>
<dbReference type="RefSeq" id="WP_232595882.1">
    <property type="nucleotide sequence ID" value="NZ_BSPD01000086.1"/>
</dbReference>
<evidence type="ECO:0000259" key="10">
    <source>
        <dbReference type="PROSITE" id="PS51755"/>
    </source>
</evidence>
<evidence type="ECO:0000256" key="4">
    <source>
        <dbReference type="ARBA" id="ARBA00023125"/>
    </source>
</evidence>
<gene>
    <name evidence="11" type="ORF">GCM10007877_34010</name>
</gene>
<dbReference type="CDD" id="cd17624">
    <property type="entry name" value="REC_OmpR_PmrA-like"/>
    <property type="match status" value="1"/>
</dbReference>
<feature type="DNA-binding region" description="OmpR/PhoB-type" evidence="7">
    <location>
        <begin position="129"/>
        <end position="225"/>
    </location>
</feature>
<dbReference type="PANTHER" id="PTHR48111">
    <property type="entry name" value="REGULATOR OF RPOS"/>
    <property type="match status" value="1"/>
</dbReference>
<name>A0AA37WQR3_9GAMM</name>
<keyword evidence="12" id="KW-1185">Reference proteome</keyword>
<dbReference type="SMART" id="SM00448">
    <property type="entry name" value="REC"/>
    <property type="match status" value="1"/>
</dbReference>
<dbReference type="CDD" id="cd00383">
    <property type="entry name" value="trans_reg_C"/>
    <property type="match status" value="1"/>
</dbReference>
<evidence type="ECO:0000256" key="2">
    <source>
        <dbReference type="ARBA" id="ARBA00023012"/>
    </source>
</evidence>
<dbReference type="GO" id="GO:0000156">
    <property type="term" value="F:phosphorelay response regulator activity"/>
    <property type="evidence" value="ECO:0007669"/>
    <property type="project" value="TreeGrafter"/>
</dbReference>
<dbReference type="GO" id="GO:0005829">
    <property type="term" value="C:cytosol"/>
    <property type="evidence" value="ECO:0007669"/>
    <property type="project" value="TreeGrafter"/>
</dbReference>
<dbReference type="InterPro" id="IPR016032">
    <property type="entry name" value="Sig_transdc_resp-reg_C-effctor"/>
</dbReference>
<feature type="compositionally biased region" description="Basic and acidic residues" evidence="8">
    <location>
        <begin position="266"/>
        <end position="275"/>
    </location>
</feature>
<feature type="domain" description="OmpR/PhoB-type" evidence="10">
    <location>
        <begin position="129"/>
        <end position="225"/>
    </location>
</feature>
<dbReference type="FunFam" id="3.40.50.2300:FF:000001">
    <property type="entry name" value="DNA-binding response regulator PhoB"/>
    <property type="match status" value="1"/>
</dbReference>
<feature type="modified residue" description="4-aspartylphosphate" evidence="6">
    <location>
        <position position="51"/>
    </location>
</feature>
<dbReference type="AlphaFoldDB" id="A0AA37WQR3"/>
<evidence type="ECO:0000256" key="5">
    <source>
        <dbReference type="ARBA" id="ARBA00023163"/>
    </source>
</evidence>
<keyword evidence="1 6" id="KW-0597">Phosphoprotein</keyword>
<dbReference type="InterPro" id="IPR036388">
    <property type="entry name" value="WH-like_DNA-bd_sf"/>
</dbReference>
<dbReference type="PROSITE" id="PS51755">
    <property type="entry name" value="OMPR_PHOB"/>
    <property type="match status" value="1"/>
</dbReference>
<dbReference type="SUPFAM" id="SSF52172">
    <property type="entry name" value="CheY-like"/>
    <property type="match status" value="1"/>
</dbReference>
<evidence type="ECO:0000256" key="6">
    <source>
        <dbReference type="PROSITE-ProRule" id="PRU00169"/>
    </source>
</evidence>
<dbReference type="Pfam" id="PF00072">
    <property type="entry name" value="Response_reg"/>
    <property type="match status" value="1"/>
</dbReference>
<comment type="caution">
    <text evidence="11">The sequence shown here is derived from an EMBL/GenBank/DDBJ whole genome shotgun (WGS) entry which is preliminary data.</text>
</comment>
<dbReference type="Gene3D" id="3.40.50.2300">
    <property type="match status" value="1"/>
</dbReference>
<dbReference type="InterPro" id="IPR001867">
    <property type="entry name" value="OmpR/PhoB-type_DNA-bd"/>
</dbReference>
<dbReference type="PANTHER" id="PTHR48111:SF22">
    <property type="entry name" value="REGULATOR OF RPOS"/>
    <property type="match status" value="1"/>
</dbReference>
<reference evidence="11 12" key="1">
    <citation type="journal article" date="2014" name="Int. J. Syst. Evol. Microbiol.">
        <title>Complete genome sequence of Corynebacterium casei LMG S-19264T (=DSM 44701T), isolated from a smear-ripened cheese.</title>
        <authorList>
            <consortium name="US DOE Joint Genome Institute (JGI-PGF)"/>
            <person name="Walter F."/>
            <person name="Albersmeier A."/>
            <person name="Kalinowski J."/>
            <person name="Ruckert C."/>
        </authorList>
    </citation>
    <scope>NUCLEOTIDE SEQUENCE [LARGE SCALE GENOMIC DNA]</scope>
    <source>
        <strain evidence="11 12">NBRC 110095</strain>
    </source>
</reference>
<protein>
    <submittedName>
        <fullName evidence="11">DNA-binding response regulator</fullName>
    </submittedName>
</protein>
<feature type="domain" description="Response regulatory" evidence="9">
    <location>
        <begin position="2"/>
        <end position="116"/>
    </location>
</feature>
<evidence type="ECO:0000256" key="3">
    <source>
        <dbReference type="ARBA" id="ARBA00023015"/>
    </source>
</evidence>
<dbReference type="GO" id="GO:0032993">
    <property type="term" value="C:protein-DNA complex"/>
    <property type="evidence" value="ECO:0007669"/>
    <property type="project" value="TreeGrafter"/>
</dbReference>
<dbReference type="Gene3D" id="6.10.250.690">
    <property type="match status" value="1"/>
</dbReference>
<evidence type="ECO:0000256" key="8">
    <source>
        <dbReference type="SAM" id="MobiDB-lite"/>
    </source>
</evidence>
<dbReference type="SMART" id="SM00862">
    <property type="entry name" value="Trans_reg_C"/>
    <property type="match status" value="1"/>
</dbReference>
<keyword evidence="4 7" id="KW-0238">DNA-binding</keyword>
<accession>A0AA37WQR3</accession>
<evidence type="ECO:0000256" key="1">
    <source>
        <dbReference type="ARBA" id="ARBA00022553"/>
    </source>
</evidence>
<evidence type="ECO:0000313" key="11">
    <source>
        <dbReference type="EMBL" id="GLS27682.1"/>
    </source>
</evidence>
<dbReference type="InterPro" id="IPR001789">
    <property type="entry name" value="Sig_transdc_resp-reg_receiver"/>
</dbReference>
<feature type="region of interest" description="Disordered" evidence="8">
    <location>
        <begin position="244"/>
        <end position="275"/>
    </location>
</feature>
<dbReference type="SUPFAM" id="SSF46894">
    <property type="entry name" value="C-terminal effector domain of the bipartite response regulators"/>
    <property type="match status" value="1"/>
</dbReference>
<dbReference type="PROSITE" id="PS50110">
    <property type="entry name" value="RESPONSE_REGULATORY"/>
    <property type="match status" value="1"/>
</dbReference>
<keyword evidence="2" id="KW-0902">Two-component regulatory system</keyword>
<dbReference type="Pfam" id="PF00486">
    <property type="entry name" value="Trans_reg_C"/>
    <property type="match status" value="1"/>
</dbReference>
<sequence>MNILLVEDEPRVADFVSRGLKGEGFSVTIVPDGETALEFLKQTTFDIVLLDVILPGICGKDVCRNMRAKKDYTPVMMLTALNEVHDRVAGLNIGADDYLSKPFDFEELIARIHALIRRSRYTQDSSDYTNIQTCGRIVFDRQSFIVTVDGTAVELSDKEREILSMFMINEGKVLARERILNSVWGANSDPLTNVIDVYVGRLRKKLKLSKQELKNIRGVGYRFSSPEPTAQNCTSQAIDLIPSDCTSPDYDAPKQDEPKNAQPTSEELRNKILNE</sequence>
<keyword evidence="3" id="KW-0805">Transcription regulation</keyword>
<dbReference type="GO" id="GO:0000976">
    <property type="term" value="F:transcription cis-regulatory region binding"/>
    <property type="evidence" value="ECO:0007669"/>
    <property type="project" value="TreeGrafter"/>
</dbReference>
<dbReference type="Proteomes" id="UP001156870">
    <property type="component" value="Unassembled WGS sequence"/>
</dbReference>
<dbReference type="InterPro" id="IPR011006">
    <property type="entry name" value="CheY-like_superfamily"/>
</dbReference>
<keyword evidence="5" id="KW-0804">Transcription</keyword>